<comment type="cofactor">
    <cofactor evidence="1">
        <name>[4Fe-4S] cluster</name>
        <dbReference type="ChEBI" id="CHEBI:49883"/>
    </cofactor>
</comment>
<sequence length="333" mass="37823">MCARNFHGGATKPFIRNGDISIAEFKEWFPKEFLAQLTNFYSCGNYGDPAFAQDCLEIFQYVRDANPTCRLALHTNGGMRNEEWWSKLAPVIGSVNHSQVVFGIDGFEGTHELYRRNTKFSKVIDNMEAFIKAGGVARVDSLVFKHNQDNVETLEYFLLGKGVQKVNFISTARFYDLDKFAVQDLDGNYEYDLEPATRSEYKKVPNKTLDSLLDADVRYEAISKAIIKPKCMEDQGIYVDPYGNIFSCCLIGSDYLEDPLEETLPIHALRNMTAQNTKDMLKNIGVPNCKDGVLDEDIILWEHMGDYWHGDSKCMTCVKACSKTIFNTTKHIS</sequence>
<dbReference type="InterPro" id="IPR058240">
    <property type="entry name" value="rSAM_sf"/>
</dbReference>
<keyword evidence="2" id="KW-0408">Iron</keyword>
<dbReference type="SUPFAM" id="SSF102114">
    <property type="entry name" value="Radical SAM enzymes"/>
    <property type="match status" value="1"/>
</dbReference>
<dbReference type="GO" id="GO:0051539">
    <property type="term" value="F:4 iron, 4 sulfur cluster binding"/>
    <property type="evidence" value="ECO:0007669"/>
    <property type="project" value="UniProtKB-KW"/>
</dbReference>
<name>A0A382BIL0_9ZZZZ</name>
<evidence type="ECO:0008006" key="4">
    <source>
        <dbReference type="Google" id="ProtNLM"/>
    </source>
</evidence>
<dbReference type="EMBL" id="UINC01029990">
    <property type="protein sequence ID" value="SVB13658.1"/>
    <property type="molecule type" value="Genomic_DNA"/>
</dbReference>
<protein>
    <recommendedName>
        <fullName evidence="4">4Fe4S-binding SPASM domain-containing protein</fullName>
    </recommendedName>
</protein>
<keyword evidence="2" id="KW-0479">Metal-binding</keyword>
<dbReference type="Gene3D" id="3.20.20.70">
    <property type="entry name" value="Aldolase class I"/>
    <property type="match status" value="1"/>
</dbReference>
<reference evidence="3" key="1">
    <citation type="submission" date="2018-05" db="EMBL/GenBank/DDBJ databases">
        <authorList>
            <person name="Lanie J.A."/>
            <person name="Ng W.-L."/>
            <person name="Kazmierczak K.M."/>
            <person name="Andrzejewski T.M."/>
            <person name="Davidsen T.M."/>
            <person name="Wayne K.J."/>
            <person name="Tettelin H."/>
            <person name="Glass J.I."/>
            <person name="Rusch D."/>
            <person name="Podicherti R."/>
            <person name="Tsui H.-C.T."/>
            <person name="Winkler M.E."/>
        </authorList>
    </citation>
    <scope>NUCLEOTIDE SEQUENCE</scope>
</reference>
<keyword evidence="2" id="KW-0004">4Fe-4S</keyword>
<dbReference type="InterPro" id="IPR013785">
    <property type="entry name" value="Aldolase_TIM"/>
</dbReference>
<evidence type="ECO:0000256" key="2">
    <source>
        <dbReference type="ARBA" id="ARBA00022485"/>
    </source>
</evidence>
<evidence type="ECO:0000313" key="3">
    <source>
        <dbReference type="EMBL" id="SVB13658.1"/>
    </source>
</evidence>
<evidence type="ECO:0000256" key="1">
    <source>
        <dbReference type="ARBA" id="ARBA00001966"/>
    </source>
</evidence>
<organism evidence="3">
    <name type="scientific">marine metagenome</name>
    <dbReference type="NCBI Taxonomy" id="408172"/>
    <lineage>
        <taxon>unclassified sequences</taxon>
        <taxon>metagenomes</taxon>
        <taxon>ecological metagenomes</taxon>
    </lineage>
</organism>
<dbReference type="CDD" id="cd01335">
    <property type="entry name" value="Radical_SAM"/>
    <property type="match status" value="1"/>
</dbReference>
<dbReference type="PANTHER" id="PTHR43787:SF11">
    <property type="entry name" value="UPF0026 PROTEIN SLR1464"/>
    <property type="match status" value="1"/>
</dbReference>
<dbReference type="AlphaFoldDB" id="A0A382BIL0"/>
<dbReference type="PANTHER" id="PTHR43787">
    <property type="entry name" value="FEMO COFACTOR BIOSYNTHESIS PROTEIN NIFB-RELATED"/>
    <property type="match status" value="1"/>
</dbReference>
<keyword evidence="2" id="KW-0411">Iron-sulfur</keyword>
<proteinExistence type="predicted"/>
<accession>A0A382BIL0</accession>
<gene>
    <name evidence="3" type="ORF">METZ01_LOCUS166512</name>
</gene>